<name>A0A844HUT8_9RHOB</name>
<gene>
    <name evidence="1" type="ORF">GL300_23190</name>
</gene>
<protein>
    <submittedName>
        <fullName evidence="1">Uncharacterized protein</fullName>
    </submittedName>
</protein>
<dbReference type="Pfam" id="PF20039">
    <property type="entry name" value="DUF6441"/>
    <property type="match status" value="1"/>
</dbReference>
<reference evidence="1 2" key="1">
    <citation type="submission" date="2019-11" db="EMBL/GenBank/DDBJ databases">
        <authorList>
            <person name="Dong K."/>
        </authorList>
    </citation>
    <scope>NUCLEOTIDE SEQUENCE [LARGE SCALE GENOMIC DNA]</scope>
    <source>
        <strain evidence="1 2">NBRC 112902</strain>
    </source>
</reference>
<comment type="caution">
    <text evidence="1">The sequence shown here is derived from an EMBL/GenBank/DDBJ whole genome shotgun (WGS) entry which is preliminary data.</text>
</comment>
<keyword evidence="2" id="KW-1185">Reference proteome</keyword>
<dbReference type="InterPro" id="IPR045622">
    <property type="entry name" value="DUF6441"/>
</dbReference>
<organism evidence="1 2">
    <name type="scientific">Paracoccus litorisediminis</name>
    <dbReference type="NCBI Taxonomy" id="2006130"/>
    <lineage>
        <taxon>Bacteria</taxon>
        <taxon>Pseudomonadati</taxon>
        <taxon>Pseudomonadota</taxon>
        <taxon>Alphaproteobacteria</taxon>
        <taxon>Rhodobacterales</taxon>
        <taxon>Paracoccaceae</taxon>
        <taxon>Paracoccus</taxon>
    </lineage>
</organism>
<proteinExistence type="predicted"/>
<dbReference type="AlphaFoldDB" id="A0A844HUT8"/>
<evidence type="ECO:0000313" key="1">
    <source>
        <dbReference type="EMBL" id="MTH62107.1"/>
    </source>
</evidence>
<accession>A0A844HUT8</accession>
<dbReference type="Proteomes" id="UP000449846">
    <property type="component" value="Unassembled WGS sequence"/>
</dbReference>
<dbReference type="EMBL" id="WMIG01000026">
    <property type="protein sequence ID" value="MTH62107.1"/>
    <property type="molecule type" value="Genomic_DNA"/>
</dbReference>
<dbReference type="RefSeq" id="WP_343043180.1">
    <property type="nucleotide sequence ID" value="NZ_WMIG01000026.1"/>
</dbReference>
<evidence type="ECO:0000313" key="2">
    <source>
        <dbReference type="Proteomes" id="UP000449846"/>
    </source>
</evidence>
<sequence>MRFNFTVKGDPVAYMESQIDAAERGITRGIREAGEGLKTDWRGQVIGAGLGKRLANTVRARGFPSRGQSIGAASLVFSRAPVVVDAHDRGALIRSDRGLWLAIPISEVGRMRGFKGLDNRPGQRITPAGWERRTGRRLRFVYRKGKPSLLIDDGTKLTRDYGTPTDWHRDRGKSRVRAWKPIFLLVPQAKLRKKMELDRATEAWEARLPGAILKHWRDVGHG</sequence>